<dbReference type="PANTHER" id="PTHR24006">
    <property type="entry name" value="UBIQUITIN CARBOXYL-TERMINAL HYDROLASE"/>
    <property type="match status" value="1"/>
</dbReference>
<evidence type="ECO:0000256" key="5">
    <source>
        <dbReference type="ARBA" id="ARBA00022786"/>
    </source>
</evidence>
<dbReference type="AlphaFoldDB" id="A0A2H9TK29"/>
<comment type="caution">
    <text evidence="10">The sequence shown here is derived from an EMBL/GenBank/DDBJ whole genome shotgun (WGS) entry which is preliminary data.</text>
</comment>
<dbReference type="PANTHER" id="PTHR24006:SF888">
    <property type="entry name" value="UBIQUITIN CARBOXYL-TERMINAL HYDROLASE 30"/>
    <property type="match status" value="1"/>
</dbReference>
<evidence type="ECO:0000259" key="9">
    <source>
        <dbReference type="PROSITE" id="PS50235"/>
    </source>
</evidence>
<dbReference type="SUPFAM" id="SSF54001">
    <property type="entry name" value="Cysteine proteinases"/>
    <property type="match status" value="1"/>
</dbReference>
<comment type="similarity">
    <text evidence="2">Belongs to the peptidase C19 family.</text>
</comment>
<accession>A0A2H9TK29</accession>
<evidence type="ECO:0000256" key="6">
    <source>
        <dbReference type="ARBA" id="ARBA00022801"/>
    </source>
</evidence>
<protein>
    <recommendedName>
        <fullName evidence="3">ubiquitinyl hydrolase 1</fullName>
        <ecNumber evidence="3">3.4.19.12</ecNumber>
    </recommendedName>
</protein>
<dbReference type="GO" id="GO:0016579">
    <property type="term" value="P:protein deubiquitination"/>
    <property type="evidence" value="ECO:0007669"/>
    <property type="project" value="InterPro"/>
</dbReference>
<dbReference type="InterPro" id="IPR050164">
    <property type="entry name" value="Peptidase_C19"/>
</dbReference>
<reference evidence="10 11" key="1">
    <citation type="submission" date="2016-10" db="EMBL/GenBank/DDBJ databases">
        <title>The genome of Paramicrosporidium saccamoebae is the missing link in understanding Cryptomycota and Microsporidia evolution.</title>
        <authorList>
            <person name="Quandt C.A."/>
            <person name="Beaudet D."/>
            <person name="Corsaro D."/>
            <person name="Michel R."/>
            <person name="Corradi N."/>
            <person name="James T."/>
        </authorList>
    </citation>
    <scope>NUCLEOTIDE SEQUENCE [LARGE SCALE GENOMIC DNA]</scope>
    <source>
        <strain evidence="10 11">KSL3</strain>
    </source>
</reference>
<evidence type="ECO:0000256" key="3">
    <source>
        <dbReference type="ARBA" id="ARBA00012759"/>
    </source>
</evidence>
<keyword evidence="5" id="KW-0833">Ubl conjugation pathway</keyword>
<gene>
    <name evidence="10" type="ORF">PSACC_02068</name>
</gene>
<evidence type="ECO:0000256" key="2">
    <source>
        <dbReference type="ARBA" id="ARBA00009085"/>
    </source>
</evidence>
<keyword evidence="4" id="KW-0645">Protease</keyword>
<dbReference type="GO" id="GO:0006508">
    <property type="term" value="P:proteolysis"/>
    <property type="evidence" value="ECO:0007669"/>
    <property type="project" value="UniProtKB-KW"/>
</dbReference>
<name>A0A2H9TK29_9FUNG</name>
<keyword evidence="6 10" id="KW-0378">Hydrolase</keyword>
<dbReference type="Gene3D" id="3.90.70.10">
    <property type="entry name" value="Cysteine proteinases"/>
    <property type="match status" value="1"/>
</dbReference>
<dbReference type="GO" id="GO:0005829">
    <property type="term" value="C:cytosol"/>
    <property type="evidence" value="ECO:0007669"/>
    <property type="project" value="TreeGrafter"/>
</dbReference>
<dbReference type="InterPro" id="IPR018200">
    <property type="entry name" value="USP_CS"/>
</dbReference>
<dbReference type="InterPro" id="IPR038765">
    <property type="entry name" value="Papain-like_cys_pep_sf"/>
</dbReference>
<dbReference type="GO" id="GO:0005634">
    <property type="term" value="C:nucleus"/>
    <property type="evidence" value="ECO:0007669"/>
    <property type="project" value="TreeGrafter"/>
</dbReference>
<organism evidence="10 11">
    <name type="scientific">Paramicrosporidium saccamoebae</name>
    <dbReference type="NCBI Taxonomy" id="1246581"/>
    <lineage>
        <taxon>Eukaryota</taxon>
        <taxon>Fungi</taxon>
        <taxon>Fungi incertae sedis</taxon>
        <taxon>Cryptomycota</taxon>
        <taxon>Cryptomycota incertae sedis</taxon>
        <taxon>Paramicrosporidium</taxon>
    </lineage>
</organism>
<evidence type="ECO:0000256" key="4">
    <source>
        <dbReference type="ARBA" id="ARBA00022670"/>
    </source>
</evidence>
<comment type="catalytic activity">
    <reaction evidence="1">
        <text>Thiol-dependent hydrolysis of ester, thioester, amide, peptide and isopeptide bonds formed by the C-terminal Gly of ubiquitin (a 76-residue protein attached to proteins as an intracellular targeting signal).</text>
        <dbReference type="EC" id="3.4.19.12"/>
    </reaction>
</comment>
<feature type="domain" description="USP" evidence="9">
    <location>
        <begin position="65"/>
        <end position="357"/>
    </location>
</feature>
<evidence type="ECO:0000256" key="8">
    <source>
        <dbReference type="SAM" id="Phobius"/>
    </source>
</evidence>
<keyword evidence="8" id="KW-1133">Transmembrane helix</keyword>
<evidence type="ECO:0000256" key="1">
    <source>
        <dbReference type="ARBA" id="ARBA00000707"/>
    </source>
</evidence>
<sequence length="357" mass="39389">MILFVQDSSPANSKVSVLLHVKLFLAHNWRLLLGGSAVLGLCTGAWYGIRHRRRIKRRPAKSRYPGLHNIGNSCYLNSVLQALAAVSNRLQIQPTTPFTAELLRILTSLNKRGGTLNAQSLVATMGGSLNCEQQDAHELLQAMLAVASKSQNPVQENTANVYPAQTTESRSIPWELSMANCVRCTACGQTSDAGVRITNIAILTLPPSTMLESSFLTVLQPDHLADYSCHCGKIGASFKLSSLVRWPPILVLHVQRLGVANTMIVKEEAAMQFPVVMQAWRQEGHLLRMAVERPVYMLAAVIEHVGGVGGGHYIAYRRVRENGNRSRWLYCSDSIVSEVTVDQVLLSQAYILVYERT</sequence>
<dbReference type="Pfam" id="PF00443">
    <property type="entry name" value="UCH"/>
    <property type="match status" value="1"/>
</dbReference>
<keyword evidence="7" id="KW-0788">Thiol protease</keyword>
<feature type="transmembrane region" description="Helical" evidence="8">
    <location>
        <begin position="29"/>
        <end position="49"/>
    </location>
</feature>
<dbReference type="EC" id="3.4.19.12" evidence="3"/>
<dbReference type="PROSITE" id="PS00972">
    <property type="entry name" value="USP_1"/>
    <property type="match status" value="1"/>
</dbReference>
<keyword evidence="8" id="KW-0812">Transmembrane</keyword>
<dbReference type="EMBL" id="MTSL01000142">
    <property type="protein sequence ID" value="PJF18117.1"/>
    <property type="molecule type" value="Genomic_DNA"/>
</dbReference>
<keyword evidence="8" id="KW-0472">Membrane</keyword>
<evidence type="ECO:0000313" key="11">
    <source>
        <dbReference type="Proteomes" id="UP000240830"/>
    </source>
</evidence>
<dbReference type="OrthoDB" id="2020758at2759"/>
<dbReference type="GO" id="GO:0004843">
    <property type="term" value="F:cysteine-type deubiquitinase activity"/>
    <property type="evidence" value="ECO:0007669"/>
    <property type="project" value="UniProtKB-EC"/>
</dbReference>
<proteinExistence type="inferred from homology"/>
<dbReference type="PROSITE" id="PS50235">
    <property type="entry name" value="USP_3"/>
    <property type="match status" value="1"/>
</dbReference>
<dbReference type="InterPro" id="IPR001394">
    <property type="entry name" value="Peptidase_C19_UCH"/>
</dbReference>
<keyword evidence="11" id="KW-1185">Reference proteome</keyword>
<dbReference type="InterPro" id="IPR028889">
    <property type="entry name" value="USP"/>
</dbReference>
<dbReference type="PROSITE" id="PS00973">
    <property type="entry name" value="USP_2"/>
    <property type="match status" value="1"/>
</dbReference>
<evidence type="ECO:0000313" key="10">
    <source>
        <dbReference type="EMBL" id="PJF18117.1"/>
    </source>
</evidence>
<evidence type="ECO:0000256" key="7">
    <source>
        <dbReference type="ARBA" id="ARBA00022807"/>
    </source>
</evidence>
<dbReference type="STRING" id="1246581.A0A2H9TK29"/>
<dbReference type="Proteomes" id="UP000240830">
    <property type="component" value="Unassembled WGS sequence"/>
</dbReference>